<evidence type="ECO:0000313" key="1">
    <source>
        <dbReference type="EMBL" id="AJG20392.1"/>
    </source>
</evidence>
<accession>A0A0C4Y4T1</accession>
<evidence type="ECO:0000313" key="2">
    <source>
        <dbReference type="Proteomes" id="UP000031843"/>
    </source>
</evidence>
<dbReference type="Proteomes" id="UP000031843">
    <property type="component" value="Chromosome main"/>
</dbReference>
<dbReference type="STRING" id="68895.RR42_m3021"/>
<dbReference type="OrthoDB" id="8780712at2"/>
<dbReference type="AlphaFoldDB" id="A0A0C4Y4T1"/>
<organism evidence="1 2">
    <name type="scientific">Cupriavidus basilensis</name>
    <dbReference type="NCBI Taxonomy" id="68895"/>
    <lineage>
        <taxon>Bacteria</taxon>
        <taxon>Pseudomonadati</taxon>
        <taxon>Pseudomonadota</taxon>
        <taxon>Betaproteobacteria</taxon>
        <taxon>Burkholderiales</taxon>
        <taxon>Burkholderiaceae</taxon>
        <taxon>Cupriavidus</taxon>
    </lineage>
</organism>
<keyword evidence="2" id="KW-1185">Reference proteome</keyword>
<proteinExistence type="predicted"/>
<name>A0A0C4Y4T1_9BURK</name>
<dbReference type="KEGG" id="cbw:RR42_m3021"/>
<sequence length="64" mass="6842">MTAPHKTLSIPGLEAVYDTLATAIDQAGADKAQLFLVKLALLNANALGTPEQFEQHVRVALKNL</sequence>
<dbReference type="RefSeq" id="WP_043348245.1">
    <property type="nucleotide sequence ID" value="NZ_CP010536.1"/>
</dbReference>
<gene>
    <name evidence="1" type="ORF">RR42_m3021</name>
</gene>
<protein>
    <submittedName>
        <fullName evidence="1">MhaB</fullName>
    </submittedName>
</protein>
<dbReference type="EMBL" id="CP010536">
    <property type="protein sequence ID" value="AJG20392.1"/>
    <property type="molecule type" value="Genomic_DNA"/>
</dbReference>
<reference evidence="1 2" key="1">
    <citation type="journal article" date="2015" name="Genome Announc.">
        <title>Complete Genome Sequence of Cupriavidus basilensis 4G11, Isolated from the Oak Ridge Field Research Center Site.</title>
        <authorList>
            <person name="Ray J."/>
            <person name="Waters R.J."/>
            <person name="Skerker J.M."/>
            <person name="Kuehl J.V."/>
            <person name="Price M.N."/>
            <person name="Huang J."/>
            <person name="Chakraborty R."/>
            <person name="Arkin A.P."/>
            <person name="Deutschbauer A."/>
        </authorList>
    </citation>
    <scope>NUCLEOTIDE SEQUENCE [LARGE SCALE GENOMIC DNA]</scope>
    <source>
        <strain evidence="1">4G11</strain>
    </source>
</reference>